<keyword evidence="2" id="KW-0378">Hydrolase</keyword>
<feature type="compositionally biased region" description="Basic and acidic residues" evidence="4">
    <location>
        <begin position="593"/>
        <end position="603"/>
    </location>
</feature>
<evidence type="ECO:0000256" key="2">
    <source>
        <dbReference type="ARBA" id="ARBA00023295"/>
    </source>
</evidence>
<dbReference type="Pfam" id="PF00041">
    <property type="entry name" value="fn3"/>
    <property type="match status" value="2"/>
</dbReference>
<feature type="compositionally biased region" description="Polar residues" evidence="4">
    <location>
        <begin position="34"/>
        <end position="52"/>
    </location>
</feature>
<keyword evidence="2" id="KW-0326">Glycosidase</keyword>
<dbReference type="SUPFAM" id="SSF49265">
    <property type="entry name" value="Fibronectin type III"/>
    <property type="match status" value="2"/>
</dbReference>
<proteinExistence type="predicted"/>
<comment type="caution">
    <text evidence="7">The sequence shown here is derived from an EMBL/GenBank/DDBJ whole genome shotgun (WGS) entry which is preliminary data.</text>
</comment>
<keyword evidence="8" id="KW-1185">Reference proteome</keyword>
<feature type="region of interest" description="Disordered" evidence="4">
    <location>
        <begin position="556"/>
        <end position="685"/>
    </location>
</feature>
<evidence type="ECO:0000256" key="5">
    <source>
        <dbReference type="SAM" id="Phobius"/>
    </source>
</evidence>
<dbReference type="PROSITE" id="PS50853">
    <property type="entry name" value="FN3"/>
    <property type="match status" value="2"/>
</dbReference>
<evidence type="ECO:0000313" key="8">
    <source>
        <dbReference type="Proteomes" id="UP000577707"/>
    </source>
</evidence>
<dbReference type="Gene3D" id="2.60.40.10">
    <property type="entry name" value="Immunoglobulins"/>
    <property type="match status" value="2"/>
</dbReference>
<feature type="transmembrane region" description="Helical" evidence="5">
    <location>
        <begin position="12"/>
        <end position="34"/>
    </location>
</feature>
<keyword evidence="3" id="KW-0624">Polysaccharide degradation</keyword>
<accession>A0A7W5A7K6</accession>
<dbReference type="PROSITE" id="PS51257">
    <property type="entry name" value="PROKAR_LIPOPROTEIN"/>
    <property type="match status" value="1"/>
</dbReference>
<organism evidence="7 8">
    <name type="scientific">Nocardioides albus</name>
    <dbReference type="NCBI Taxonomy" id="1841"/>
    <lineage>
        <taxon>Bacteria</taxon>
        <taxon>Bacillati</taxon>
        <taxon>Actinomycetota</taxon>
        <taxon>Actinomycetes</taxon>
        <taxon>Propionibacteriales</taxon>
        <taxon>Nocardioidaceae</taxon>
        <taxon>Nocardioides</taxon>
    </lineage>
</organism>
<dbReference type="InterPro" id="IPR050991">
    <property type="entry name" value="ECM_Regulatory_Proteins"/>
</dbReference>
<name>A0A7W5A7K6_9ACTN</name>
<keyword evidence="5" id="KW-0472">Membrane</keyword>
<protein>
    <recommendedName>
        <fullName evidence="6">Fibronectin type-III domain-containing protein</fullName>
    </recommendedName>
</protein>
<evidence type="ECO:0000256" key="4">
    <source>
        <dbReference type="SAM" id="MobiDB-lite"/>
    </source>
</evidence>
<evidence type="ECO:0000259" key="6">
    <source>
        <dbReference type="PROSITE" id="PS50853"/>
    </source>
</evidence>
<feature type="domain" description="Fibronectin type-III" evidence="6">
    <location>
        <begin position="371"/>
        <end position="459"/>
    </location>
</feature>
<dbReference type="GO" id="GO:0000272">
    <property type="term" value="P:polysaccharide catabolic process"/>
    <property type="evidence" value="ECO:0007669"/>
    <property type="project" value="UniProtKB-KW"/>
</dbReference>
<dbReference type="PANTHER" id="PTHR46708">
    <property type="entry name" value="TENASCIN"/>
    <property type="match status" value="1"/>
</dbReference>
<dbReference type="CDD" id="cd00063">
    <property type="entry name" value="FN3"/>
    <property type="match status" value="2"/>
</dbReference>
<dbReference type="InterPro" id="IPR036116">
    <property type="entry name" value="FN3_sf"/>
</dbReference>
<dbReference type="GO" id="GO:0016798">
    <property type="term" value="F:hydrolase activity, acting on glycosyl bonds"/>
    <property type="evidence" value="ECO:0007669"/>
    <property type="project" value="UniProtKB-KW"/>
</dbReference>
<feature type="region of interest" description="Disordered" evidence="4">
    <location>
        <begin position="34"/>
        <end position="115"/>
    </location>
</feature>
<dbReference type="Proteomes" id="UP000577707">
    <property type="component" value="Unassembled WGS sequence"/>
</dbReference>
<dbReference type="SMART" id="SM00060">
    <property type="entry name" value="FN3"/>
    <property type="match status" value="3"/>
</dbReference>
<feature type="domain" description="Fibronectin type-III" evidence="6">
    <location>
        <begin position="271"/>
        <end position="365"/>
    </location>
</feature>
<dbReference type="AlphaFoldDB" id="A0A7W5A7K6"/>
<feature type="compositionally biased region" description="Acidic residues" evidence="4">
    <location>
        <begin position="146"/>
        <end position="156"/>
    </location>
</feature>
<dbReference type="RefSeq" id="WP_183547927.1">
    <property type="nucleotide sequence ID" value="NZ_BMQT01000005.1"/>
</dbReference>
<feature type="compositionally biased region" description="Low complexity" evidence="4">
    <location>
        <begin position="604"/>
        <end position="627"/>
    </location>
</feature>
<dbReference type="InterPro" id="IPR013783">
    <property type="entry name" value="Ig-like_fold"/>
</dbReference>
<evidence type="ECO:0000313" key="7">
    <source>
        <dbReference type="EMBL" id="MBB3090704.1"/>
    </source>
</evidence>
<keyword evidence="5" id="KW-1133">Transmembrane helix</keyword>
<keyword evidence="5" id="KW-0812">Transmembrane</keyword>
<reference evidence="7 8" key="1">
    <citation type="submission" date="2020-08" db="EMBL/GenBank/DDBJ databases">
        <title>Genomic Encyclopedia of Type Strains, Phase III (KMG-III): the genomes of soil and plant-associated and newly described type strains.</title>
        <authorList>
            <person name="Whitman W."/>
        </authorList>
    </citation>
    <scope>NUCLEOTIDE SEQUENCE [LARGE SCALE GENOMIC DNA]</scope>
    <source>
        <strain evidence="7 8">CECT 3302</strain>
    </source>
</reference>
<evidence type="ECO:0000256" key="1">
    <source>
        <dbReference type="ARBA" id="ARBA00022737"/>
    </source>
</evidence>
<feature type="compositionally biased region" description="Acidic residues" evidence="4">
    <location>
        <begin position="57"/>
        <end position="81"/>
    </location>
</feature>
<sequence length="685" mass="71706">METTARNRTIGGIVIGAIILILLLVLFSCTVSGGDPNSSPQKDPTAGESSSLPSDPDTIEPDEDPSESESDEPEEIDDDDIVPAANTGVTFIPAGNIPSGSTPTCELDPSACEPNRPPGAGVDICEIRPDLAQCQVPDPTPTTPGDGDDGDGDGDGDNGGPICGIWPLPDCDNGETVPPACPTVDVNKIGSKGATVTWSRVAKADAYVVVVDPGLFERRETFGPDQFGTRLRFNFAGGTHDVAVRAVNNGVSSENCGSKTFTLKPGEDNEPPAQPQQLTCVTGKETTTSIDLDWADNTEDDFADYSVSVSGPGQDDRTETGLKKSEAKIDNLLPGSDYTFTVRAWDENDNGSQASEIEECSTLEDVEKPTVPEIISVGNATGDSLTVTWKPSTDDSAIAEYIVRRDGVEVERTSETAFVDENLEPETPYSYTVEAVDIADPPKLSGESAAKSGTTTKDEAPSQAPTELTVSGGLLGRYTVSWNAGEDREDSADELRYQVFVDGDTLTATTAAGDTEWSSAIGQTGEHTVYVKTLDTEDQASAASEPLKFDVTLLGTTEEPAGNPAVRSNAPGEATSDAPADKPGLPEAPVEAPSDKPSDEKSPELPGLDDLLPGGEDAAEEPAQPEAEPSESEAPAERPVTEEPAEAPAEEPTEKSTEDAPAEEEKDGLLENIGDALTSAVAAVF</sequence>
<feature type="region of interest" description="Disordered" evidence="4">
    <location>
        <begin position="442"/>
        <end position="468"/>
    </location>
</feature>
<keyword evidence="1" id="KW-0677">Repeat</keyword>
<feature type="region of interest" description="Disordered" evidence="4">
    <location>
        <begin position="133"/>
        <end position="165"/>
    </location>
</feature>
<keyword evidence="3" id="KW-0119">Carbohydrate metabolism</keyword>
<dbReference type="EMBL" id="JACHXG010000007">
    <property type="protein sequence ID" value="MBB3090704.1"/>
    <property type="molecule type" value="Genomic_DNA"/>
</dbReference>
<evidence type="ECO:0000256" key="3">
    <source>
        <dbReference type="ARBA" id="ARBA00023326"/>
    </source>
</evidence>
<gene>
    <name evidence="7" type="ORF">FHS12_003662</name>
</gene>
<dbReference type="PANTHER" id="PTHR46708:SF2">
    <property type="entry name" value="FIBRONECTIN TYPE-III DOMAIN-CONTAINING PROTEIN"/>
    <property type="match status" value="1"/>
</dbReference>
<dbReference type="InterPro" id="IPR003961">
    <property type="entry name" value="FN3_dom"/>
</dbReference>